<keyword evidence="6" id="KW-1185">Reference proteome</keyword>
<comment type="subcellular location">
    <subcellularLocation>
        <location evidence="1">Nucleus</location>
    </subcellularLocation>
</comment>
<dbReference type="CDD" id="cd12872">
    <property type="entry name" value="SPRY_Ash2"/>
    <property type="match status" value="1"/>
</dbReference>
<evidence type="ECO:0000256" key="2">
    <source>
        <dbReference type="ARBA" id="ARBA00023242"/>
    </source>
</evidence>
<evidence type="ECO:0000259" key="4">
    <source>
        <dbReference type="PROSITE" id="PS50188"/>
    </source>
</evidence>
<dbReference type="SUPFAM" id="SSF49899">
    <property type="entry name" value="Concanavalin A-like lectins/glucanases"/>
    <property type="match status" value="1"/>
</dbReference>
<evidence type="ECO:0000313" key="6">
    <source>
        <dbReference type="Proteomes" id="UP001491310"/>
    </source>
</evidence>
<dbReference type="InterPro" id="IPR043136">
    <property type="entry name" value="B30.2/SPRY_sf"/>
</dbReference>
<comment type="caution">
    <text evidence="5">The sequence shown here is derived from an EMBL/GenBank/DDBJ whole genome shotgun (WGS) entry which is preliminary data.</text>
</comment>
<evidence type="ECO:0000256" key="1">
    <source>
        <dbReference type="ARBA" id="ARBA00004123"/>
    </source>
</evidence>
<feature type="domain" description="B30.2/SPRY" evidence="4">
    <location>
        <begin position="39"/>
        <end position="257"/>
    </location>
</feature>
<sequence>MDADVGTNDEKVPTGAPPPAKRSKKGKKKVAGVPSAADYLKVTPIQSNADILEEDGKPVQLSKLEKAQQAILSEDGMSVTSHKGYRMVRATRGAYGGTWYFEVRVTHLGATGHCRLGWSTKKGEVQAPVGYDEHSLAYRDLEGSKVHRGWREDYGAPFAEGDVIGCFLHMPEGGRPMESSKEDVWRLKNRLVVAEQPEQEAKSLAGSIVAFTKNGELQGVAFRDITEGTYYPAASLYTLPEQTEGATVTFNFGPDFGFPAPAVEDCPPARPVSDLSFRNTDPKGEAVPPSSTANGSGNASDPGNGRGTDAHSLPEAMS</sequence>
<gene>
    <name evidence="5" type="ORF">WJX75_001162</name>
</gene>
<feature type="compositionally biased region" description="Polar residues" evidence="3">
    <location>
        <begin position="289"/>
        <end position="301"/>
    </location>
</feature>
<dbReference type="PANTHER" id="PTHR10598">
    <property type="entry name" value="SET1/ASH2 HISTONE METHYLTRANSFERASE COMPLEX SUBUNIT ASH2"/>
    <property type="match status" value="1"/>
</dbReference>
<dbReference type="Gene3D" id="2.60.120.920">
    <property type="match status" value="1"/>
</dbReference>
<dbReference type="Pfam" id="PF00622">
    <property type="entry name" value="SPRY"/>
    <property type="match status" value="1"/>
</dbReference>
<feature type="region of interest" description="Disordered" evidence="3">
    <location>
        <begin position="262"/>
        <end position="318"/>
    </location>
</feature>
<accession>A0ABR2YM68</accession>
<protein>
    <recommendedName>
        <fullName evidence="4">B30.2/SPRY domain-containing protein</fullName>
    </recommendedName>
</protein>
<dbReference type="InterPro" id="IPR003877">
    <property type="entry name" value="SPRY_dom"/>
</dbReference>
<dbReference type="EMBL" id="JALJOT010000008">
    <property type="protein sequence ID" value="KAK9907993.1"/>
    <property type="molecule type" value="Genomic_DNA"/>
</dbReference>
<dbReference type="SMART" id="SM00449">
    <property type="entry name" value="SPRY"/>
    <property type="match status" value="1"/>
</dbReference>
<evidence type="ECO:0000313" key="5">
    <source>
        <dbReference type="EMBL" id="KAK9907993.1"/>
    </source>
</evidence>
<dbReference type="InterPro" id="IPR001870">
    <property type="entry name" value="B30.2/SPRY"/>
</dbReference>
<name>A0ABR2YM68_9CHLO</name>
<dbReference type="PANTHER" id="PTHR10598:SF0">
    <property type="entry name" value="SET1_ASH2 HISTONE METHYLTRANSFERASE COMPLEX SUBUNIT ASH2"/>
    <property type="match status" value="1"/>
</dbReference>
<evidence type="ECO:0000256" key="3">
    <source>
        <dbReference type="SAM" id="MobiDB-lite"/>
    </source>
</evidence>
<dbReference type="InterPro" id="IPR037353">
    <property type="entry name" value="ASH2"/>
</dbReference>
<dbReference type="PROSITE" id="PS50188">
    <property type="entry name" value="B302_SPRY"/>
    <property type="match status" value="1"/>
</dbReference>
<dbReference type="InterPro" id="IPR013320">
    <property type="entry name" value="ConA-like_dom_sf"/>
</dbReference>
<keyword evidence="2" id="KW-0539">Nucleus</keyword>
<feature type="region of interest" description="Disordered" evidence="3">
    <location>
        <begin position="1"/>
        <end position="33"/>
    </location>
</feature>
<organism evidence="5 6">
    <name type="scientific">Coccomyxa subellipsoidea</name>
    <dbReference type="NCBI Taxonomy" id="248742"/>
    <lineage>
        <taxon>Eukaryota</taxon>
        <taxon>Viridiplantae</taxon>
        <taxon>Chlorophyta</taxon>
        <taxon>core chlorophytes</taxon>
        <taxon>Trebouxiophyceae</taxon>
        <taxon>Trebouxiophyceae incertae sedis</taxon>
        <taxon>Coccomyxaceae</taxon>
        <taxon>Coccomyxa</taxon>
    </lineage>
</organism>
<dbReference type="Proteomes" id="UP001491310">
    <property type="component" value="Unassembled WGS sequence"/>
</dbReference>
<feature type="compositionally biased region" description="Basic residues" evidence="3">
    <location>
        <begin position="21"/>
        <end position="30"/>
    </location>
</feature>
<proteinExistence type="predicted"/>
<reference evidence="5 6" key="1">
    <citation type="journal article" date="2024" name="Nat. Commun.">
        <title>Phylogenomics reveals the evolutionary origins of lichenization in chlorophyte algae.</title>
        <authorList>
            <person name="Puginier C."/>
            <person name="Libourel C."/>
            <person name="Otte J."/>
            <person name="Skaloud P."/>
            <person name="Haon M."/>
            <person name="Grisel S."/>
            <person name="Petersen M."/>
            <person name="Berrin J.G."/>
            <person name="Delaux P.M."/>
            <person name="Dal Grande F."/>
            <person name="Keller J."/>
        </authorList>
    </citation>
    <scope>NUCLEOTIDE SEQUENCE [LARGE SCALE GENOMIC DNA]</scope>
    <source>
        <strain evidence="5 6">SAG 216-7</strain>
    </source>
</reference>